<protein>
    <submittedName>
        <fullName evidence="2">Uncharacterized protein</fullName>
    </submittedName>
</protein>
<evidence type="ECO:0000313" key="3">
    <source>
        <dbReference type="Proteomes" id="UP001530315"/>
    </source>
</evidence>
<dbReference type="EMBL" id="JALLAZ020000898">
    <property type="protein sequence ID" value="KAL3785170.1"/>
    <property type="molecule type" value="Genomic_DNA"/>
</dbReference>
<evidence type="ECO:0000256" key="1">
    <source>
        <dbReference type="SAM" id="MobiDB-lite"/>
    </source>
</evidence>
<dbReference type="AlphaFoldDB" id="A0ABD3PAH3"/>
<dbReference type="SUPFAM" id="SSF101898">
    <property type="entry name" value="NHL repeat"/>
    <property type="match status" value="1"/>
</dbReference>
<name>A0ABD3PAH3_9STRA</name>
<evidence type="ECO:0000313" key="2">
    <source>
        <dbReference type="EMBL" id="KAL3785170.1"/>
    </source>
</evidence>
<sequence>MWDFVEDISGGCVVRCDPTSWYPRRDVRTVVSTATAEPGGGGERTASSAYDSTAGSSGGGSSPSVEDDGAVDDVDRDRFDGATNAIADDRDLDPWPHTGYRSFPDMFQSLGAGYLLGRVRHLLAERIFEPLFGTRDLLCSKEGFSFCRPLIVDLDVDGRQREAVDGKNILVWTPSNLNSFAGDLTSAGSNATKDARCSLTNMERRRNLFRVCGKPQPLSEGQHYDQGVPVAAVRRIRDTHLHDQTTAEEISKKQQQRSQRKLNKNKRFKDLAGLCSIQASISFIDQTLDKDRGGGHFLCYPHSHSDVHWKLVGGTYRATSMNERDDPTWVPLTDQEIQRLAELGCPEKRIHANVGDVILWRSDLVHAGVAPSLIINRNDINGVDEVLGPKQFRAVAYCSMLPVQAVRDYTMYSLPKQKLIQGRCKVGLPRLSANNAPSIDPERIYQLLKAKEDALVRQKLESYKTGRTGDHRPEIEQWHEHKRGTMWNLSDSHHREHVPFNQFQPFPPRLLQRPRYRLGPPPITIREAELYGLIPYRRHTDDAFLDEKMRHEDIERAVIRGVRFVEYLYKGRQVCGKEVDSWKMKNGKFDSGEVATVKGPNIEIPICSATMEVLTPRSVDGAAIFLSGQDKYLGGMASPCGRYIYGVPGHAKRVVKVDVCSGQVGFIGPEYVGEFKWLRGVSIPGHVMGRKNDGSLAYPSGCCLALPCNSKDGCVLKIDPESSNVTTFVTGQPIPDVDEGWLYHGGNLATDGLVYAIPASAPRVMIIDPRKETTEYLGPEFLGKAKWYGGITGSDGCIYGIPHNATGVLKINPLAQEVSILAGGSLPEGQWKWHGGLASIDRSKIIGFPNNADKVLVIDVVNQQVRTVGDKSTLRSGYHRVPQDGRYKYLGGSLTADGKFAYLFPCDAEYVLRFDMETEEMKLVGPHLTEGENKFQNGFVGEDGCIYGIPQRSSGVLRIIPPGVKRYGRNGSALPDDEEHIDVIYCGDDMVSCKDKFEGGVLGLDGKIYCIPLRAKALLRITPGKK</sequence>
<dbReference type="Proteomes" id="UP001530315">
    <property type="component" value="Unassembled WGS sequence"/>
</dbReference>
<keyword evidence="3" id="KW-1185">Reference proteome</keyword>
<feature type="compositionally biased region" description="Low complexity" evidence="1">
    <location>
        <begin position="46"/>
        <end position="55"/>
    </location>
</feature>
<dbReference type="PANTHER" id="PTHR31630">
    <property type="entry name" value="PHYTANOYL-COA DIOXYGENASE-RELATED-RELATED"/>
    <property type="match status" value="1"/>
</dbReference>
<dbReference type="PANTHER" id="PTHR31630:SF6">
    <property type="entry name" value="PHYTANOYL-COA DIOXYGENASE-RELATED"/>
    <property type="match status" value="1"/>
</dbReference>
<feature type="region of interest" description="Disordered" evidence="1">
    <location>
        <begin position="32"/>
        <end position="74"/>
    </location>
</feature>
<proteinExistence type="predicted"/>
<gene>
    <name evidence="2" type="ORF">ACHAW5_005835</name>
</gene>
<accession>A0ABD3PAH3</accession>
<reference evidence="2 3" key="1">
    <citation type="submission" date="2024-10" db="EMBL/GenBank/DDBJ databases">
        <title>Updated reference genomes for cyclostephanoid diatoms.</title>
        <authorList>
            <person name="Roberts W.R."/>
            <person name="Alverson A.J."/>
        </authorList>
    </citation>
    <scope>NUCLEOTIDE SEQUENCE [LARGE SCALE GENOMIC DNA]</scope>
    <source>
        <strain evidence="2 3">AJA276-08</strain>
    </source>
</reference>
<comment type="caution">
    <text evidence="2">The sequence shown here is derived from an EMBL/GenBank/DDBJ whole genome shotgun (WGS) entry which is preliminary data.</text>
</comment>
<organism evidence="2 3">
    <name type="scientific">Stephanodiscus triporus</name>
    <dbReference type="NCBI Taxonomy" id="2934178"/>
    <lineage>
        <taxon>Eukaryota</taxon>
        <taxon>Sar</taxon>
        <taxon>Stramenopiles</taxon>
        <taxon>Ochrophyta</taxon>
        <taxon>Bacillariophyta</taxon>
        <taxon>Coscinodiscophyceae</taxon>
        <taxon>Thalassiosirophycidae</taxon>
        <taxon>Stephanodiscales</taxon>
        <taxon>Stephanodiscaceae</taxon>
        <taxon>Stephanodiscus</taxon>
    </lineage>
</organism>